<keyword evidence="2" id="KW-1185">Reference proteome</keyword>
<reference evidence="1 2" key="1">
    <citation type="submission" date="2023-02" db="EMBL/GenBank/DDBJ databases">
        <title>LHISI_Scaffold_Assembly.</title>
        <authorList>
            <person name="Stuart O.P."/>
            <person name="Cleave R."/>
            <person name="Magrath M.J.L."/>
            <person name="Mikheyev A.S."/>
        </authorList>
    </citation>
    <scope>NUCLEOTIDE SEQUENCE [LARGE SCALE GENOMIC DNA]</scope>
    <source>
        <strain evidence="1">Daus_M_001</strain>
        <tissue evidence="1">Leg muscle</tissue>
    </source>
</reference>
<accession>A0ABQ9IK59</accession>
<name>A0ABQ9IK59_9NEOP</name>
<gene>
    <name evidence="1" type="ORF">PR048_002441</name>
</gene>
<evidence type="ECO:0000313" key="1">
    <source>
        <dbReference type="EMBL" id="KAJ8897095.1"/>
    </source>
</evidence>
<proteinExistence type="predicted"/>
<sequence>MDEYICLVRVIDHRNEMPFQFGIHVANTSLKNFFYYLEANMAYLKINFYIRNMGCANDHPTRLDFKYIKCWYDLSKPDEPRTNENNECATANMMKSMNVSDLINDGTQSNIDNYADNNTSDTVFQECNNVSVKGLSEGLIEPSEQILKTLQLAEQVFRKVHGELFRTVNDISNLVTVVSIEKPNCIRWA</sequence>
<evidence type="ECO:0000313" key="2">
    <source>
        <dbReference type="Proteomes" id="UP001159363"/>
    </source>
</evidence>
<protein>
    <submittedName>
        <fullName evidence="1">Uncharacterized protein</fullName>
    </submittedName>
</protein>
<dbReference type="Proteomes" id="UP001159363">
    <property type="component" value="Chromosome 1"/>
</dbReference>
<organism evidence="1 2">
    <name type="scientific">Dryococelus australis</name>
    <dbReference type="NCBI Taxonomy" id="614101"/>
    <lineage>
        <taxon>Eukaryota</taxon>
        <taxon>Metazoa</taxon>
        <taxon>Ecdysozoa</taxon>
        <taxon>Arthropoda</taxon>
        <taxon>Hexapoda</taxon>
        <taxon>Insecta</taxon>
        <taxon>Pterygota</taxon>
        <taxon>Neoptera</taxon>
        <taxon>Polyneoptera</taxon>
        <taxon>Phasmatodea</taxon>
        <taxon>Verophasmatodea</taxon>
        <taxon>Anareolatae</taxon>
        <taxon>Phasmatidae</taxon>
        <taxon>Eurycanthinae</taxon>
        <taxon>Dryococelus</taxon>
    </lineage>
</organism>
<dbReference type="EMBL" id="JARBHB010000001">
    <property type="protein sequence ID" value="KAJ8897095.1"/>
    <property type="molecule type" value="Genomic_DNA"/>
</dbReference>
<comment type="caution">
    <text evidence="1">The sequence shown here is derived from an EMBL/GenBank/DDBJ whole genome shotgun (WGS) entry which is preliminary data.</text>
</comment>